<dbReference type="Pfam" id="PF11625">
    <property type="entry name" value="DUF3253"/>
    <property type="match status" value="1"/>
</dbReference>
<dbReference type="InterPro" id="IPR036390">
    <property type="entry name" value="WH_DNA-bd_sf"/>
</dbReference>
<evidence type="ECO:0000313" key="2">
    <source>
        <dbReference type="Proteomes" id="UP000248614"/>
    </source>
</evidence>
<dbReference type="InterPro" id="IPR036388">
    <property type="entry name" value="WH-like_DNA-bd_sf"/>
</dbReference>
<dbReference type="Proteomes" id="UP000248614">
    <property type="component" value="Unassembled WGS sequence"/>
</dbReference>
<sequence length="80" mass="8642">MTDPRAATLSLLARRAADATICPSEVARALSPEDWRGAMPSVHAAVDRLVREGLVRISWKGERLATRSGPYRIGRAATGQ</sequence>
<name>A0A2W4Z9A1_9SPHN</name>
<evidence type="ECO:0000313" key="1">
    <source>
        <dbReference type="EMBL" id="PZO78880.1"/>
    </source>
</evidence>
<dbReference type="Gene3D" id="1.10.10.10">
    <property type="entry name" value="Winged helix-like DNA-binding domain superfamily/Winged helix DNA-binding domain"/>
    <property type="match status" value="1"/>
</dbReference>
<protein>
    <submittedName>
        <fullName evidence="1">DUF3253 domain-containing protein</fullName>
    </submittedName>
</protein>
<proteinExistence type="predicted"/>
<gene>
    <name evidence="1" type="ORF">DI632_05995</name>
</gene>
<dbReference type="AlphaFoldDB" id="A0A2W4Z9A1"/>
<dbReference type="EMBL" id="QFNF01000010">
    <property type="protein sequence ID" value="PZO78880.1"/>
    <property type="molecule type" value="Genomic_DNA"/>
</dbReference>
<reference evidence="1 2" key="1">
    <citation type="submission" date="2017-08" db="EMBL/GenBank/DDBJ databases">
        <title>Infants hospitalized years apart are colonized by the same room-sourced microbial strains.</title>
        <authorList>
            <person name="Brooks B."/>
            <person name="Olm M.R."/>
            <person name="Firek B.A."/>
            <person name="Baker R."/>
            <person name="Thomas B.C."/>
            <person name="Morowitz M.J."/>
            <person name="Banfield J.F."/>
        </authorList>
    </citation>
    <scope>NUCLEOTIDE SEQUENCE [LARGE SCALE GENOMIC DNA]</scope>
    <source>
        <strain evidence="1">S2_018_000_R3_110</strain>
    </source>
</reference>
<accession>A0A2W4Z9A1</accession>
<dbReference type="InterPro" id="IPR021660">
    <property type="entry name" value="DUF3253"/>
</dbReference>
<comment type="caution">
    <text evidence="1">The sequence shown here is derived from an EMBL/GenBank/DDBJ whole genome shotgun (WGS) entry which is preliminary data.</text>
</comment>
<dbReference type="SUPFAM" id="SSF46785">
    <property type="entry name" value="Winged helix' DNA-binding domain"/>
    <property type="match status" value="1"/>
</dbReference>
<organism evidence="1 2">
    <name type="scientific">Sphingomonas hengshuiensis</name>
    <dbReference type="NCBI Taxonomy" id="1609977"/>
    <lineage>
        <taxon>Bacteria</taxon>
        <taxon>Pseudomonadati</taxon>
        <taxon>Pseudomonadota</taxon>
        <taxon>Alphaproteobacteria</taxon>
        <taxon>Sphingomonadales</taxon>
        <taxon>Sphingomonadaceae</taxon>
        <taxon>Sphingomonas</taxon>
    </lineage>
</organism>